<evidence type="ECO:0000313" key="4">
    <source>
        <dbReference type="Proteomes" id="UP000215914"/>
    </source>
</evidence>
<reference evidence="3" key="2">
    <citation type="submission" date="2017-02" db="EMBL/GenBank/DDBJ databases">
        <title>Sunflower complete genome.</title>
        <authorList>
            <person name="Langlade N."/>
            <person name="Munos S."/>
        </authorList>
    </citation>
    <scope>NUCLEOTIDE SEQUENCE [LARGE SCALE GENOMIC DNA]</scope>
    <source>
        <tissue evidence="3">Leaves</tissue>
    </source>
</reference>
<dbReference type="EMBL" id="MNCJ02000318">
    <property type="protein sequence ID" value="KAF5812867.1"/>
    <property type="molecule type" value="Genomic_DNA"/>
</dbReference>
<keyword evidence="1" id="KW-1133">Transmembrane helix</keyword>
<reference evidence="2 4" key="1">
    <citation type="journal article" date="2017" name="Nature">
        <title>The sunflower genome provides insights into oil metabolism, flowering and Asterid evolution.</title>
        <authorList>
            <person name="Badouin H."/>
            <person name="Gouzy J."/>
            <person name="Grassa C.J."/>
            <person name="Murat F."/>
            <person name="Staton S.E."/>
            <person name="Cottret L."/>
            <person name="Lelandais-Briere C."/>
            <person name="Owens G.L."/>
            <person name="Carrere S."/>
            <person name="Mayjonade B."/>
            <person name="Legrand L."/>
            <person name="Gill N."/>
            <person name="Kane N.C."/>
            <person name="Bowers J.E."/>
            <person name="Hubner S."/>
            <person name="Bellec A."/>
            <person name="Berard A."/>
            <person name="Berges H."/>
            <person name="Blanchet N."/>
            <person name="Boniface M.C."/>
            <person name="Brunel D."/>
            <person name="Catrice O."/>
            <person name="Chaidir N."/>
            <person name="Claudel C."/>
            <person name="Donnadieu C."/>
            <person name="Faraut T."/>
            <person name="Fievet G."/>
            <person name="Helmstetter N."/>
            <person name="King M."/>
            <person name="Knapp S.J."/>
            <person name="Lai Z."/>
            <person name="Le Paslier M.C."/>
            <person name="Lippi Y."/>
            <person name="Lorenzon L."/>
            <person name="Mandel J.R."/>
            <person name="Marage G."/>
            <person name="Marchand G."/>
            <person name="Marquand E."/>
            <person name="Bret-Mestries E."/>
            <person name="Morien E."/>
            <person name="Nambeesan S."/>
            <person name="Nguyen T."/>
            <person name="Pegot-Espagnet P."/>
            <person name="Pouilly N."/>
            <person name="Raftis F."/>
            <person name="Sallet E."/>
            <person name="Schiex T."/>
            <person name="Thomas J."/>
            <person name="Vandecasteele C."/>
            <person name="Vares D."/>
            <person name="Vear F."/>
            <person name="Vautrin S."/>
            <person name="Crespi M."/>
            <person name="Mangin B."/>
            <person name="Burke J.M."/>
            <person name="Salse J."/>
            <person name="Munos S."/>
            <person name="Vincourt P."/>
            <person name="Rieseberg L.H."/>
            <person name="Langlade N.B."/>
        </authorList>
    </citation>
    <scope>NUCLEOTIDE SEQUENCE [LARGE SCALE GENOMIC DNA]</scope>
    <source>
        <strain evidence="4">cv. SF193</strain>
        <tissue evidence="2">Leaves</tissue>
    </source>
</reference>
<dbReference type="Proteomes" id="UP000215914">
    <property type="component" value="Chromosome 3"/>
</dbReference>
<evidence type="ECO:0000313" key="3">
    <source>
        <dbReference type="EMBL" id="OTG30354.1"/>
    </source>
</evidence>
<feature type="transmembrane region" description="Helical" evidence="1">
    <location>
        <begin position="12"/>
        <end position="32"/>
    </location>
</feature>
<sequence length="95" mass="10561">MALHGGDGRWLLARVDIVVLLLLQVRIGVFFLPMQLIQACVAWRDPESILEGRCMTSDYDVISIIFDVHKYAKTPEDAVAEVVKAGGPQHLPSFI</sequence>
<evidence type="ECO:0000256" key="1">
    <source>
        <dbReference type="SAM" id="Phobius"/>
    </source>
</evidence>
<proteinExistence type="predicted"/>
<accession>A0A251V4L4</accession>
<keyword evidence="1" id="KW-0472">Membrane</keyword>
<protein>
    <submittedName>
        <fullName evidence="3">Uncharacterized protein</fullName>
    </submittedName>
</protein>
<dbReference type="AlphaFoldDB" id="A0A251V4L4"/>
<gene>
    <name evidence="3" type="ORF">HannXRQ_Chr03g0063561</name>
    <name evidence="2" type="ORF">HanXRQr2_Chr03g0091501</name>
</gene>
<dbReference type="EMBL" id="CM007892">
    <property type="protein sequence ID" value="OTG30354.1"/>
    <property type="molecule type" value="Genomic_DNA"/>
</dbReference>
<name>A0A251V4L4_HELAN</name>
<organism evidence="3 4">
    <name type="scientific">Helianthus annuus</name>
    <name type="common">Common sunflower</name>
    <dbReference type="NCBI Taxonomy" id="4232"/>
    <lineage>
        <taxon>Eukaryota</taxon>
        <taxon>Viridiplantae</taxon>
        <taxon>Streptophyta</taxon>
        <taxon>Embryophyta</taxon>
        <taxon>Tracheophyta</taxon>
        <taxon>Spermatophyta</taxon>
        <taxon>Magnoliopsida</taxon>
        <taxon>eudicotyledons</taxon>
        <taxon>Gunneridae</taxon>
        <taxon>Pentapetalae</taxon>
        <taxon>asterids</taxon>
        <taxon>campanulids</taxon>
        <taxon>Asterales</taxon>
        <taxon>Asteraceae</taxon>
        <taxon>Asteroideae</taxon>
        <taxon>Heliantheae alliance</taxon>
        <taxon>Heliantheae</taxon>
        <taxon>Helianthus</taxon>
    </lineage>
</organism>
<dbReference type="Gramene" id="mRNA:HanXRQr2_Chr03g0091501">
    <property type="protein sequence ID" value="mRNA:HanXRQr2_Chr03g0091501"/>
    <property type="gene ID" value="HanXRQr2_Chr03g0091501"/>
</dbReference>
<dbReference type="InParanoid" id="A0A251V4L4"/>
<keyword evidence="1" id="KW-0812">Transmembrane</keyword>
<reference evidence="2" key="3">
    <citation type="submission" date="2020-06" db="EMBL/GenBank/DDBJ databases">
        <title>Helianthus annuus Genome sequencing and assembly Release 2.</title>
        <authorList>
            <person name="Gouzy J."/>
            <person name="Langlade N."/>
            <person name="Munos S."/>
        </authorList>
    </citation>
    <scope>NUCLEOTIDE SEQUENCE</scope>
    <source>
        <tissue evidence="2">Leaves</tissue>
    </source>
</reference>
<evidence type="ECO:0000313" key="2">
    <source>
        <dbReference type="EMBL" id="KAF5812867.1"/>
    </source>
</evidence>
<keyword evidence="4" id="KW-1185">Reference proteome</keyword>